<dbReference type="InterPro" id="IPR001810">
    <property type="entry name" value="F-box_dom"/>
</dbReference>
<dbReference type="SUPFAM" id="SSF81383">
    <property type="entry name" value="F-box domain"/>
    <property type="match status" value="1"/>
</dbReference>
<evidence type="ECO:0000259" key="1">
    <source>
        <dbReference type="Pfam" id="PF12937"/>
    </source>
</evidence>
<comment type="caution">
    <text evidence="2">The sequence shown here is derived from an EMBL/GenBank/DDBJ whole genome shotgun (WGS) entry which is preliminary data.</text>
</comment>
<dbReference type="EMBL" id="LNZH02000191">
    <property type="protein sequence ID" value="OCB87456.1"/>
    <property type="molecule type" value="Genomic_DNA"/>
</dbReference>
<dbReference type="Proteomes" id="UP000757232">
    <property type="component" value="Unassembled WGS sequence"/>
</dbReference>
<dbReference type="AlphaFoldDB" id="A0A9Q5HWY0"/>
<gene>
    <name evidence="2" type="ORF">A7U60_g5361</name>
</gene>
<name>A0A9Q5HWY0_SANBA</name>
<sequence>MLFDDLPPEIHFLICGHLPQEARKSLVLVSKYFCELAIPSLYNTVYLPTRRRVISFQDTLLRHPHLSAHVRHVLISDRNRDEFHVVLPDFIVYWPQTHAERMLRRQRIREWLMNRDKELTTFRTALRHILALVSNRLQSLTLLHYEHSIRTLKDLLNFPLPNLEELTIRGDYPPLPRNLYLPKLKRLHLAAGDMPNPWASFSSLADGCPNLTHLRITEPLSCILSGVILAQALEVTFGMSRYDPETLAMPLERHTDGSMHFAPAPRLPPSLMELRLQPYPPEMSTLGMPYPDHTDMISRLKALEVRNNVFKLLPSNNENYVLSYSFDTAQRDWKSRMAGSAGCWAEPG</sequence>
<evidence type="ECO:0000313" key="2">
    <source>
        <dbReference type="EMBL" id="OCB87456.1"/>
    </source>
</evidence>
<proteinExistence type="predicted"/>
<keyword evidence="3" id="KW-1185">Reference proteome</keyword>
<dbReference type="Gene3D" id="3.80.10.10">
    <property type="entry name" value="Ribonuclease Inhibitor"/>
    <property type="match status" value="1"/>
</dbReference>
<dbReference type="Pfam" id="PF12937">
    <property type="entry name" value="F-box-like"/>
    <property type="match status" value="1"/>
</dbReference>
<feature type="domain" description="F-box" evidence="1">
    <location>
        <begin position="3"/>
        <end position="47"/>
    </location>
</feature>
<protein>
    <recommendedName>
        <fullName evidence="1">F-box domain-containing protein</fullName>
    </recommendedName>
</protein>
<reference evidence="2" key="1">
    <citation type="submission" date="2016-06" db="EMBL/GenBank/DDBJ databases">
        <title>Draft Genome sequence of the fungus Inonotus baumii.</title>
        <authorList>
            <person name="Zhu H."/>
            <person name="Lin W."/>
        </authorList>
    </citation>
    <scope>NUCLEOTIDE SEQUENCE</scope>
    <source>
        <strain evidence="2">821</strain>
    </source>
</reference>
<evidence type="ECO:0000313" key="3">
    <source>
        <dbReference type="Proteomes" id="UP000757232"/>
    </source>
</evidence>
<accession>A0A9Q5HWY0</accession>
<dbReference type="InterPro" id="IPR032675">
    <property type="entry name" value="LRR_dom_sf"/>
</dbReference>
<organism evidence="2 3">
    <name type="scientific">Sanghuangporus baumii</name>
    <name type="common">Phellinus baumii</name>
    <dbReference type="NCBI Taxonomy" id="108892"/>
    <lineage>
        <taxon>Eukaryota</taxon>
        <taxon>Fungi</taxon>
        <taxon>Dikarya</taxon>
        <taxon>Basidiomycota</taxon>
        <taxon>Agaricomycotina</taxon>
        <taxon>Agaricomycetes</taxon>
        <taxon>Hymenochaetales</taxon>
        <taxon>Hymenochaetaceae</taxon>
        <taxon>Sanghuangporus</taxon>
    </lineage>
</organism>
<dbReference type="OrthoDB" id="3256367at2759"/>
<dbReference type="InterPro" id="IPR036047">
    <property type="entry name" value="F-box-like_dom_sf"/>
</dbReference>